<gene>
    <name evidence="1" type="ORF">G4Y79_01100</name>
</gene>
<dbReference type="AlphaFoldDB" id="A0A7S8E9S5"/>
<reference evidence="1 2" key="1">
    <citation type="submission" date="2020-02" db="EMBL/GenBank/DDBJ databases">
        <authorList>
            <person name="Zheng R.K."/>
            <person name="Sun C.M."/>
        </authorList>
    </citation>
    <scope>NUCLEOTIDE SEQUENCE [LARGE SCALE GENOMIC DNA]</scope>
    <source>
        <strain evidence="2">rifampicinis</strain>
    </source>
</reference>
<organism evidence="1 2">
    <name type="scientific">Phototrophicus methaneseepsis</name>
    <dbReference type="NCBI Taxonomy" id="2710758"/>
    <lineage>
        <taxon>Bacteria</taxon>
        <taxon>Bacillati</taxon>
        <taxon>Chloroflexota</taxon>
        <taxon>Candidatus Thermofontia</taxon>
        <taxon>Phototrophicales</taxon>
        <taxon>Phototrophicaceae</taxon>
        <taxon>Phototrophicus</taxon>
    </lineage>
</organism>
<dbReference type="EMBL" id="CP062983">
    <property type="protein sequence ID" value="QPC83001.1"/>
    <property type="molecule type" value="Genomic_DNA"/>
</dbReference>
<dbReference type="KEGG" id="pmet:G4Y79_01100"/>
<dbReference type="Proteomes" id="UP000594468">
    <property type="component" value="Chromosome"/>
</dbReference>
<evidence type="ECO:0000313" key="2">
    <source>
        <dbReference type="Proteomes" id="UP000594468"/>
    </source>
</evidence>
<dbReference type="RefSeq" id="WP_195171070.1">
    <property type="nucleotide sequence ID" value="NZ_CP062983.1"/>
</dbReference>
<proteinExistence type="predicted"/>
<sequence length="70" mass="7874">MISNELLEELQKLTRADKLRVIQILAGNLVSEEEAYFTPGTTYEIITPYGNETAAETVLKMLEDDRAKKG</sequence>
<evidence type="ECO:0000313" key="1">
    <source>
        <dbReference type="EMBL" id="QPC83001.1"/>
    </source>
</evidence>
<protein>
    <submittedName>
        <fullName evidence="1">Uncharacterized protein</fullName>
    </submittedName>
</protein>
<accession>A0A7S8E9S5</accession>
<keyword evidence="2" id="KW-1185">Reference proteome</keyword>
<name>A0A7S8E9S5_9CHLR</name>